<keyword evidence="2" id="KW-1185">Reference proteome</keyword>
<dbReference type="Proteomes" id="UP001056120">
    <property type="component" value="Linkage Group LG15"/>
</dbReference>
<dbReference type="EMBL" id="CM042032">
    <property type="protein sequence ID" value="KAI3777774.1"/>
    <property type="molecule type" value="Genomic_DNA"/>
</dbReference>
<evidence type="ECO:0000313" key="1">
    <source>
        <dbReference type="EMBL" id="KAI3777774.1"/>
    </source>
</evidence>
<organism evidence="1 2">
    <name type="scientific">Smallanthus sonchifolius</name>
    <dbReference type="NCBI Taxonomy" id="185202"/>
    <lineage>
        <taxon>Eukaryota</taxon>
        <taxon>Viridiplantae</taxon>
        <taxon>Streptophyta</taxon>
        <taxon>Embryophyta</taxon>
        <taxon>Tracheophyta</taxon>
        <taxon>Spermatophyta</taxon>
        <taxon>Magnoliopsida</taxon>
        <taxon>eudicotyledons</taxon>
        <taxon>Gunneridae</taxon>
        <taxon>Pentapetalae</taxon>
        <taxon>asterids</taxon>
        <taxon>campanulids</taxon>
        <taxon>Asterales</taxon>
        <taxon>Asteraceae</taxon>
        <taxon>Asteroideae</taxon>
        <taxon>Heliantheae alliance</taxon>
        <taxon>Millerieae</taxon>
        <taxon>Smallanthus</taxon>
    </lineage>
</organism>
<accession>A0ACB9G2B4</accession>
<gene>
    <name evidence="1" type="ORF">L1987_47576</name>
</gene>
<reference evidence="1 2" key="2">
    <citation type="journal article" date="2022" name="Mol. Ecol. Resour.">
        <title>The genomes of chicory, endive, great burdock and yacon provide insights into Asteraceae paleo-polyploidization history and plant inulin production.</title>
        <authorList>
            <person name="Fan W."/>
            <person name="Wang S."/>
            <person name="Wang H."/>
            <person name="Wang A."/>
            <person name="Jiang F."/>
            <person name="Liu H."/>
            <person name="Zhao H."/>
            <person name="Xu D."/>
            <person name="Zhang Y."/>
        </authorList>
    </citation>
    <scope>NUCLEOTIDE SEQUENCE [LARGE SCALE GENOMIC DNA]</scope>
    <source>
        <strain evidence="2">cv. Yunnan</strain>
        <tissue evidence="1">Leaves</tissue>
    </source>
</reference>
<sequence>MDGGRDSEIAMGAYRPYHLAGRQPTRGQIHGFRMTLWYEHLGMIDNTFEHPENPECARKVNQMTDKYWDMYTSEDLERDLPGHLLRYPVGITRDVDINELPGIELFPNTNAKILGTKYDYLLPILTT</sequence>
<comment type="caution">
    <text evidence="1">The sequence shown here is derived from an EMBL/GenBank/DDBJ whole genome shotgun (WGS) entry which is preliminary data.</text>
</comment>
<reference evidence="2" key="1">
    <citation type="journal article" date="2022" name="Mol. Ecol. Resour.">
        <title>The genomes of chicory, endive, great burdock and yacon provide insights into Asteraceae palaeo-polyploidization history and plant inulin production.</title>
        <authorList>
            <person name="Fan W."/>
            <person name="Wang S."/>
            <person name="Wang H."/>
            <person name="Wang A."/>
            <person name="Jiang F."/>
            <person name="Liu H."/>
            <person name="Zhao H."/>
            <person name="Xu D."/>
            <person name="Zhang Y."/>
        </authorList>
    </citation>
    <scope>NUCLEOTIDE SEQUENCE [LARGE SCALE GENOMIC DNA]</scope>
    <source>
        <strain evidence="2">cv. Yunnan</strain>
    </source>
</reference>
<evidence type="ECO:0000313" key="2">
    <source>
        <dbReference type="Proteomes" id="UP001056120"/>
    </source>
</evidence>
<protein>
    <submittedName>
        <fullName evidence="1">Uncharacterized protein</fullName>
    </submittedName>
</protein>
<proteinExistence type="predicted"/>
<name>A0ACB9G2B4_9ASTR</name>